<dbReference type="InterPro" id="IPR016177">
    <property type="entry name" value="DNA-bd_dom_sf"/>
</dbReference>
<dbReference type="PROSITE" id="PS51257">
    <property type="entry name" value="PROKAR_LIPOPROTEIN"/>
    <property type="match status" value="1"/>
</dbReference>
<dbReference type="Gene3D" id="3.30.730.10">
    <property type="entry name" value="AP2/ERF domain"/>
    <property type="match status" value="2"/>
</dbReference>
<keyword evidence="6" id="KW-0539">Nucleus</keyword>
<accession>A0A540KFP1</accession>
<dbReference type="SMART" id="SM00380">
    <property type="entry name" value="AP2"/>
    <property type="match status" value="2"/>
</dbReference>
<feature type="domain" description="AP2/ERF" evidence="8">
    <location>
        <begin position="172"/>
        <end position="230"/>
    </location>
</feature>
<dbReference type="FunFam" id="3.30.730.10:FF:000002">
    <property type="entry name" value="AP2-like ethylene-responsive transcription factor"/>
    <property type="match status" value="1"/>
</dbReference>
<organism evidence="9 10">
    <name type="scientific">Malus baccata</name>
    <name type="common">Siberian crab apple</name>
    <name type="synonym">Pyrus baccata</name>
    <dbReference type="NCBI Taxonomy" id="106549"/>
    <lineage>
        <taxon>Eukaryota</taxon>
        <taxon>Viridiplantae</taxon>
        <taxon>Streptophyta</taxon>
        <taxon>Embryophyta</taxon>
        <taxon>Tracheophyta</taxon>
        <taxon>Spermatophyta</taxon>
        <taxon>Magnoliopsida</taxon>
        <taxon>eudicotyledons</taxon>
        <taxon>Gunneridae</taxon>
        <taxon>Pentapetalae</taxon>
        <taxon>rosids</taxon>
        <taxon>fabids</taxon>
        <taxon>Rosales</taxon>
        <taxon>Rosaceae</taxon>
        <taxon>Amygdaloideae</taxon>
        <taxon>Maleae</taxon>
        <taxon>Malus</taxon>
    </lineage>
</organism>
<dbReference type="CDD" id="cd00018">
    <property type="entry name" value="AP2"/>
    <property type="match status" value="2"/>
</dbReference>
<evidence type="ECO:0000256" key="4">
    <source>
        <dbReference type="ARBA" id="ARBA00023125"/>
    </source>
</evidence>
<keyword evidence="3" id="KW-0805">Transcription regulation</keyword>
<keyword evidence="4" id="KW-0238">DNA-binding</keyword>
<feature type="domain" description="AP2/ERF" evidence="8">
    <location>
        <begin position="73"/>
        <end position="136"/>
    </location>
</feature>
<dbReference type="GO" id="GO:0003677">
    <property type="term" value="F:DNA binding"/>
    <property type="evidence" value="ECO:0007669"/>
    <property type="project" value="UniProtKB-KW"/>
</dbReference>
<sequence>MKSSSSFSCSSFTSSSSSSSCAGPEIPKHNVQAVIQKPKPKPKRVRKNRKPAEAAAAEDNTPKSGPGGRRSSIYRGVTRHRWTGRFEAHLWDKSSWNNIQNKKGRQGAYDSEEDAAHTYDLAALKYWGPGTILNFPLETYTKEIEEMQKATREEYLASLRRLSSGFSRGVSKYRGVARHHHNGRWEARIGRVFGNKYLYLGTYNTQEEAAAAYDVAAIEYRGTNAVTNFDISNYIDRVKKKIHPLDHQESEGQPPSKRSNIGPPKQEEVVERKVHQLQPQQQQQQEQQEQKQELKQERMISPQLHYPHLLHCIESSTMEQVMDSGHAKEHHFSWNFLDTGMMTQQLAVPDDIPLDNKSLELPDSFEDLGFEENFDLIFGAAGDGSLGGLMESAGCGVDQVGVDVPRNLEDNGSTFSSSSTTTSLSF</sequence>
<feature type="compositionally biased region" description="Basic residues" evidence="7">
    <location>
        <begin position="38"/>
        <end position="49"/>
    </location>
</feature>
<dbReference type="AlphaFoldDB" id="A0A540KFP1"/>
<evidence type="ECO:0000259" key="8">
    <source>
        <dbReference type="PROSITE" id="PS51032"/>
    </source>
</evidence>
<evidence type="ECO:0000313" key="10">
    <source>
        <dbReference type="Proteomes" id="UP000315295"/>
    </source>
</evidence>
<feature type="region of interest" description="Disordered" evidence="7">
    <location>
        <begin position="245"/>
        <end position="296"/>
    </location>
</feature>
<keyword evidence="2" id="KW-0677">Repeat</keyword>
<dbReference type="InterPro" id="IPR036955">
    <property type="entry name" value="AP2/ERF_dom_sf"/>
</dbReference>
<evidence type="ECO:0000256" key="2">
    <source>
        <dbReference type="ARBA" id="ARBA00022737"/>
    </source>
</evidence>
<dbReference type="PROSITE" id="PS51032">
    <property type="entry name" value="AP2_ERF"/>
    <property type="match status" value="2"/>
</dbReference>
<gene>
    <name evidence="9" type="ORF">C1H46_041417</name>
</gene>
<evidence type="ECO:0000256" key="7">
    <source>
        <dbReference type="SAM" id="MobiDB-lite"/>
    </source>
</evidence>
<dbReference type="STRING" id="106549.A0A540KFP1"/>
<feature type="compositionally biased region" description="Basic and acidic residues" evidence="7">
    <location>
        <begin position="265"/>
        <end position="274"/>
    </location>
</feature>
<evidence type="ECO:0000256" key="5">
    <source>
        <dbReference type="ARBA" id="ARBA00023163"/>
    </source>
</evidence>
<dbReference type="PANTHER" id="PTHR32467:SF97">
    <property type="entry name" value="ETHYLENE-RESPONSIVE TRANSCRIPTION FACTOR WRI1"/>
    <property type="match status" value="1"/>
</dbReference>
<reference evidence="9 10" key="1">
    <citation type="journal article" date="2019" name="G3 (Bethesda)">
        <title>Sequencing of a Wild Apple (Malus baccata) Genome Unravels the Differences Between Cultivated and Wild Apple Species Regarding Disease Resistance and Cold Tolerance.</title>
        <authorList>
            <person name="Chen X."/>
        </authorList>
    </citation>
    <scope>NUCLEOTIDE SEQUENCE [LARGE SCALE GENOMIC DNA]</scope>
    <source>
        <strain evidence="10">cv. Shandingzi</strain>
        <tissue evidence="9">Leaves</tissue>
    </source>
</reference>
<evidence type="ECO:0000313" key="9">
    <source>
        <dbReference type="EMBL" id="TQD73045.1"/>
    </source>
</evidence>
<comment type="caution">
    <text evidence="9">The sequence shown here is derived from an EMBL/GenBank/DDBJ whole genome shotgun (WGS) entry which is preliminary data.</text>
</comment>
<dbReference type="PANTHER" id="PTHR32467">
    <property type="entry name" value="AP2-LIKE ETHYLENE-RESPONSIVE TRANSCRIPTION FACTOR"/>
    <property type="match status" value="1"/>
</dbReference>
<evidence type="ECO:0000256" key="6">
    <source>
        <dbReference type="ARBA" id="ARBA00023242"/>
    </source>
</evidence>
<dbReference type="Proteomes" id="UP000315295">
    <property type="component" value="Unassembled WGS sequence"/>
</dbReference>
<dbReference type="GO" id="GO:0005634">
    <property type="term" value="C:nucleus"/>
    <property type="evidence" value="ECO:0007669"/>
    <property type="project" value="UniProtKB-SubCell"/>
</dbReference>
<dbReference type="InterPro" id="IPR001471">
    <property type="entry name" value="AP2/ERF_dom"/>
</dbReference>
<keyword evidence="5" id="KW-0804">Transcription</keyword>
<name>A0A540KFP1_MALBA</name>
<dbReference type="EMBL" id="VIEB01001338">
    <property type="protein sequence ID" value="TQD73045.1"/>
    <property type="molecule type" value="Genomic_DNA"/>
</dbReference>
<dbReference type="Pfam" id="PF00847">
    <property type="entry name" value="AP2"/>
    <property type="match status" value="2"/>
</dbReference>
<evidence type="ECO:0000256" key="3">
    <source>
        <dbReference type="ARBA" id="ARBA00023015"/>
    </source>
</evidence>
<protein>
    <recommendedName>
        <fullName evidence="8">AP2/ERF domain-containing protein</fullName>
    </recommendedName>
</protein>
<dbReference type="PRINTS" id="PR00367">
    <property type="entry name" value="ETHRSPELEMNT"/>
</dbReference>
<feature type="region of interest" description="Disordered" evidence="7">
    <location>
        <begin position="1"/>
        <end position="76"/>
    </location>
</feature>
<proteinExistence type="predicted"/>
<feature type="compositionally biased region" description="Low complexity" evidence="7">
    <location>
        <begin position="1"/>
        <end position="21"/>
    </location>
</feature>
<dbReference type="GO" id="GO:0003700">
    <property type="term" value="F:DNA-binding transcription factor activity"/>
    <property type="evidence" value="ECO:0007669"/>
    <property type="project" value="InterPro"/>
</dbReference>
<comment type="subcellular location">
    <subcellularLocation>
        <location evidence="1">Nucleus</location>
    </subcellularLocation>
</comment>
<keyword evidence="10" id="KW-1185">Reference proteome</keyword>
<evidence type="ECO:0000256" key="1">
    <source>
        <dbReference type="ARBA" id="ARBA00004123"/>
    </source>
</evidence>
<feature type="compositionally biased region" description="Low complexity" evidence="7">
    <location>
        <begin position="276"/>
        <end position="287"/>
    </location>
</feature>
<dbReference type="SUPFAM" id="SSF54171">
    <property type="entry name" value="DNA-binding domain"/>
    <property type="match status" value="2"/>
</dbReference>